<dbReference type="Proteomes" id="UP000040453">
    <property type="component" value="Unassembled WGS sequence"/>
</dbReference>
<dbReference type="EMBL" id="CDGG01000001">
    <property type="protein sequence ID" value="CEI81255.1"/>
    <property type="molecule type" value="Genomic_DNA"/>
</dbReference>
<protein>
    <submittedName>
        <fullName evidence="1">Uncharacterized protein</fullName>
    </submittedName>
</protein>
<dbReference type="OrthoDB" id="1666638at2"/>
<organism evidence="1 2">
    <name type="scientific">Oceanobacillus oncorhynchi</name>
    <dbReference type="NCBI Taxonomy" id="545501"/>
    <lineage>
        <taxon>Bacteria</taxon>
        <taxon>Bacillati</taxon>
        <taxon>Bacillota</taxon>
        <taxon>Bacilli</taxon>
        <taxon>Bacillales</taxon>
        <taxon>Bacillaceae</taxon>
        <taxon>Oceanobacillus</taxon>
    </lineage>
</organism>
<sequence length="66" mass="7287">MLYHKITSNNGTTKMVDLYEDEIFTYCPSCGVEQNVDTELLQSILIDGDFGGTSIYCTKCAIKGVV</sequence>
<evidence type="ECO:0000313" key="1">
    <source>
        <dbReference type="EMBL" id="CEI81255.1"/>
    </source>
</evidence>
<keyword evidence="2" id="KW-1185">Reference proteome</keyword>
<dbReference type="AlphaFoldDB" id="A0A0A1M7I6"/>
<dbReference type="STRING" id="545501.BN997_01073"/>
<proteinExistence type="predicted"/>
<evidence type="ECO:0000313" key="2">
    <source>
        <dbReference type="Proteomes" id="UP000040453"/>
    </source>
</evidence>
<accession>A0A0A1M7I6</accession>
<gene>
    <name evidence="1" type="ORF">BN997_01073</name>
</gene>
<reference evidence="1 2" key="1">
    <citation type="submission" date="2014-11" db="EMBL/GenBank/DDBJ databases">
        <authorList>
            <person name="Urmite Genomes Urmite Genomes"/>
        </authorList>
    </citation>
    <scope>NUCLEOTIDE SEQUENCE [LARGE SCALE GENOMIC DNA]</scope>
    <source>
        <strain evidence="1 2">Oc5</strain>
    </source>
</reference>
<name>A0A0A1M7I6_9BACI</name>